<dbReference type="InterPro" id="IPR058240">
    <property type="entry name" value="rSAM_sf"/>
</dbReference>
<evidence type="ECO:0000256" key="5">
    <source>
        <dbReference type="ARBA" id="ARBA00023004"/>
    </source>
</evidence>
<dbReference type="SFLD" id="SFLDG01386">
    <property type="entry name" value="main_SPASM_domain-containing"/>
    <property type="match status" value="1"/>
</dbReference>
<protein>
    <submittedName>
        <fullName evidence="8">TIGR04053 family radical SAM/SPASM domain-containing protein</fullName>
    </submittedName>
</protein>
<dbReference type="AlphaFoldDB" id="A0AAE5C844"/>
<dbReference type="SMART" id="SM00729">
    <property type="entry name" value="Elp3"/>
    <property type="match status" value="1"/>
</dbReference>
<dbReference type="Gene3D" id="3.20.20.70">
    <property type="entry name" value="Aldolase class I"/>
    <property type="match status" value="1"/>
</dbReference>
<keyword evidence="4" id="KW-0479">Metal-binding</keyword>
<name>A0AAE5C844_9BACT</name>
<dbReference type="InterPro" id="IPR007197">
    <property type="entry name" value="rSAM"/>
</dbReference>
<evidence type="ECO:0000256" key="4">
    <source>
        <dbReference type="ARBA" id="ARBA00022723"/>
    </source>
</evidence>
<dbReference type="GO" id="GO:0051539">
    <property type="term" value="F:4 iron, 4 sulfur cluster binding"/>
    <property type="evidence" value="ECO:0007669"/>
    <property type="project" value="UniProtKB-KW"/>
</dbReference>
<proteinExistence type="predicted"/>
<dbReference type="InterPro" id="IPR023885">
    <property type="entry name" value="4Fe4S-binding_SPASM_dom"/>
</dbReference>
<evidence type="ECO:0000256" key="2">
    <source>
        <dbReference type="ARBA" id="ARBA00022485"/>
    </source>
</evidence>
<dbReference type="PANTHER" id="PTHR11228">
    <property type="entry name" value="RADICAL SAM DOMAIN PROTEIN"/>
    <property type="match status" value="1"/>
</dbReference>
<evidence type="ECO:0000259" key="7">
    <source>
        <dbReference type="PROSITE" id="PS51918"/>
    </source>
</evidence>
<dbReference type="Proteomes" id="UP000702544">
    <property type="component" value="Unassembled WGS sequence"/>
</dbReference>
<keyword evidence="2" id="KW-0004">4Fe-4S</keyword>
<evidence type="ECO:0000256" key="6">
    <source>
        <dbReference type="ARBA" id="ARBA00023014"/>
    </source>
</evidence>
<dbReference type="InterPro" id="IPR006638">
    <property type="entry name" value="Elp3/MiaA/NifB-like_rSAM"/>
</dbReference>
<comment type="cofactor">
    <cofactor evidence="1">
        <name>[4Fe-4S] cluster</name>
        <dbReference type="ChEBI" id="CHEBI:49883"/>
    </cofactor>
</comment>
<evidence type="ECO:0000313" key="8">
    <source>
        <dbReference type="EMBL" id="NIR74161.1"/>
    </source>
</evidence>
<dbReference type="Pfam" id="PF04055">
    <property type="entry name" value="Radical_SAM"/>
    <property type="match status" value="1"/>
</dbReference>
<reference evidence="8 9" key="1">
    <citation type="submission" date="2020-01" db="EMBL/GenBank/DDBJ databases">
        <title>Genomes assembled from Gulf of Kutch pelagic sediment metagenomes.</title>
        <authorList>
            <person name="Chandrashekar M."/>
            <person name="Mahajan M.S."/>
            <person name="Dave K.J."/>
            <person name="Vatsa P."/>
            <person name="Nathani N.M."/>
        </authorList>
    </citation>
    <scope>NUCLEOTIDE SEQUENCE [LARGE SCALE GENOMIC DNA]</scope>
    <source>
        <strain evidence="8">KS3-K002</strain>
    </source>
</reference>
<dbReference type="PROSITE" id="PS51918">
    <property type="entry name" value="RADICAL_SAM"/>
    <property type="match status" value="1"/>
</dbReference>
<dbReference type="EMBL" id="JAACAK010000026">
    <property type="protein sequence ID" value="NIR74161.1"/>
    <property type="molecule type" value="Genomic_DNA"/>
</dbReference>
<dbReference type="SUPFAM" id="SSF102114">
    <property type="entry name" value="Radical SAM enzymes"/>
    <property type="match status" value="1"/>
</dbReference>
<dbReference type="GO" id="GO:0046872">
    <property type="term" value="F:metal ion binding"/>
    <property type="evidence" value="ECO:0007669"/>
    <property type="project" value="UniProtKB-KW"/>
</dbReference>
<keyword evidence="6" id="KW-0411">Iron-sulfur</keyword>
<gene>
    <name evidence="8" type="ORF">GWO12_03475</name>
</gene>
<keyword evidence="3" id="KW-0949">S-adenosyl-L-methionine</keyword>
<sequence>MGLQAELVQKTPYPGYVFQHAPRNVYWEMTIACDLDCVHCRASAIPHRDPLELSFEEGQALMRDVKEMGSMIILTGGDPMKRPDLFDLIAYGREIGLPVSITPSTTPTLTRDVVERLSELGISAMGTSLDGPNAAVHDGFRRVPGTFENSTNALSWAREFGIPVQINTTVTSETLPHLDEMFELLAREFAPPVRRWSLFLLVPVGRGQELGIPSAEEVEELCGWVYEVSQDAPFHVGTVEAPHYRRYWLQRKLAEGVSEAAIEKLAMRMGFGIRDGNGVIFVSHKGEVYPAGFLPHPLLGSVRDEPLSSIYRNSPSLAELRDMDRLKGKCGRCEYRWMCGGSRARAYGMTGDHMESDPFCAYEPQPDE</sequence>
<dbReference type="CDD" id="cd01335">
    <property type="entry name" value="Radical_SAM"/>
    <property type="match status" value="1"/>
</dbReference>
<dbReference type="PANTHER" id="PTHR11228:SF34">
    <property type="entry name" value="TUNGSTEN-CONTAINING ALDEHYDE FERREDOXIN OXIDOREDUCTASE COFACTOR MODIFYING PROTEIN"/>
    <property type="match status" value="1"/>
</dbReference>
<keyword evidence="5" id="KW-0408">Iron</keyword>
<dbReference type="InterPro" id="IPR013785">
    <property type="entry name" value="Aldolase_TIM"/>
</dbReference>
<organism evidence="8 9">
    <name type="scientific">Candidatus Kutchimonas denitrificans</name>
    <dbReference type="NCBI Taxonomy" id="3056748"/>
    <lineage>
        <taxon>Bacteria</taxon>
        <taxon>Pseudomonadati</taxon>
        <taxon>Gemmatimonadota</taxon>
        <taxon>Gemmatimonadia</taxon>
        <taxon>Candidatus Palauibacterales</taxon>
        <taxon>Candidatus Palauibacteraceae</taxon>
        <taxon>Candidatus Kutchimonas</taxon>
    </lineage>
</organism>
<comment type="caution">
    <text evidence="8">The sequence shown here is derived from an EMBL/GenBank/DDBJ whole genome shotgun (WGS) entry which is preliminary data.</text>
</comment>
<dbReference type="CDD" id="cd21123">
    <property type="entry name" value="SPASM_MftC-like"/>
    <property type="match status" value="1"/>
</dbReference>
<feature type="domain" description="Radical SAM core" evidence="7">
    <location>
        <begin position="19"/>
        <end position="231"/>
    </location>
</feature>
<dbReference type="PIRSF" id="PIRSF037420">
    <property type="entry name" value="PQQ_syn_pqqE"/>
    <property type="match status" value="1"/>
</dbReference>
<dbReference type="InterPro" id="IPR017200">
    <property type="entry name" value="PqqE-like"/>
</dbReference>
<evidence type="ECO:0000256" key="3">
    <source>
        <dbReference type="ARBA" id="ARBA00022691"/>
    </source>
</evidence>
<accession>A0AAE5C844</accession>
<evidence type="ECO:0000256" key="1">
    <source>
        <dbReference type="ARBA" id="ARBA00001966"/>
    </source>
</evidence>
<dbReference type="SFLD" id="SFLDG01067">
    <property type="entry name" value="SPASM/twitch_domain_containing"/>
    <property type="match status" value="1"/>
</dbReference>
<dbReference type="InterPro" id="IPR050377">
    <property type="entry name" value="Radical_SAM_PqqE_MftC-like"/>
</dbReference>
<evidence type="ECO:0000313" key="9">
    <source>
        <dbReference type="Proteomes" id="UP000702544"/>
    </source>
</evidence>
<dbReference type="GO" id="GO:0003824">
    <property type="term" value="F:catalytic activity"/>
    <property type="evidence" value="ECO:0007669"/>
    <property type="project" value="InterPro"/>
</dbReference>
<dbReference type="SFLD" id="SFLDS00029">
    <property type="entry name" value="Radical_SAM"/>
    <property type="match status" value="1"/>
</dbReference>
<dbReference type="NCBIfam" id="TIGR04053">
    <property type="entry name" value="TIGR04053 family radical SAM/SPASM domain-containing protein"/>
    <property type="match status" value="1"/>
</dbReference>
<dbReference type="NCBIfam" id="TIGR04085">
    <property type="entry name" value="rSAM_more_4Fe4S"/>
    <property type="match status" value="1"/>
</dbReference>